<feature type="compositionally biased region" description="Basic and acidic residues" evidence="1">
    <location>
        <begin position="98"/>
        <end position="107"/>
    </location>
</feature>
<name>A0A9Q0G408_9ROSI</name>
<accession>A0A9Q0G408</accession>
<keyword evidence="3" id="KW-1185">Reference proteome</keyword>
<dbReference type="EMBL" id="JAKUCV010002306">
    <property type="protein sequence ID" value="KAJ4843169.1"/>
    <property type="molecule type" value="Genomic_DNA"/>
</dbReference>
<dbReference type="AlphaFoldDB" id="A0A9Q0G408"/>
<dbReference type="Proteomes" id="UP001141552">
    <property type="component" value="Unassembled WGS sequence"/>
</dbReference>
<evidence type="ECO:0000256" key="1">
    <source>
        <dbReference type="SAM" id="MobiDB-lite"/>
    </source>
</evidence>
<evidence type="ECO:0000313" key="2">
    <source>
        <dbReference type="EMBL" id="KAJ4843169.1"/>
    </source>
</evidence>
<protein>
    <submittedName>
        <fullName evidence="2">Uncharacterized protein</fullName>
    </submittedName>
</protein>
<feature type="region of interest" description="Disordered" evidence="1">
    <location>
        <begin position="87"/>
        <end position="107"/>
    </location>
</feature>
<proteinExistence type="predicted"/>
<organism evidence="2 3">
    <name type="scientific">Turnera subulata</name>
    <dbReference type="NCBI Taxonomy" id="218843"/>
    <lineage>
        <taxon>Eukaryota</taxon>
        <taxon>Viridiplantae</taxon>
        <taxon>Streptophyta</taxon>
        <taxon>Embryophyta</taxon>
        <taxon>Tracheophyta</taxon>
        <taxon>Spermatophyta</taxon>
        <taxon>Magnoliopsida</taxon>
        <taxon>eudicotyledons</taxon>
        <taxon>Gunneridae</taxon>
        <taxon>Pentapetalae</taxon>
        <taxon>rosids</taxon>
        <taxon>fabids</taxon>
        <taxon>Malpighiales</taxon>
        <taxon>Passifloraceae</taxon>
        <taxon>Turnera</taxon>
    </lineage>
</organism>
<reference evidence="2" key="1">
    <citation type="submission" date="2022-02" db="EMBL/GenBank/DDBJ databases">
        <authorList>
            <person name="Henning P.M."/>
            <person name="McCubbin A.G."/>
            <person name="Shore J.S."/>
        </authorList>
    </citation>
    <scope>NUCLEOTIDE SEQUENCE</scope>
    <source>
        <strain evidence="2">F60SS</strain>
        <tissue evidence="2">Leaves</tissue>
    </source>
</reference>
<evidence type="ECO:0000313" key="3">
    <source>
        <dbReference type="Proteomes" id="UP001141552"/>
    </source>
</evidence>
<sequence length="107" mass="11877">MDMFQGHRRRLHVPRPGAAELDPGGFLEVPRHGRRLDDELEGVVLERRYRDGHGRVRLVLLGAGVEVLAEGHEVELVLPQRGTHWRSWAGPAGGDGQADCRAHRPPG</sequence>
<feature type="region of interest" description="Disordered" evidence="1">
    <location>
        <begin position="1"/>
        <end position="26"/>
    </location>
</feature>
<reference evidence="2" key="2">
    <citation type="journal article" date="2023" name="Plants (Basel)">
        <title>Annotation of the Turnera subulata (Passifloraceae) Draft Genome Reveals the S-Locus Evolved after the Divergence of Turneroideae from Passifloroideae in a Stepwise Manner.</title>
        <authorList>
            <person name="Henning P.M."/>
            <person name="Roalson E.H."/>
            <person name="Mir W."/>
            <person name="McCubbin A.G."/>
            <person name="Shore J.S."/>
        </authorList>
    </citation>
    <scope>NUCLEOTIDE SEQUENCE</scope>
    <source>
        <strain evidence="2">F60SS</strain>
    </source>
</reference>
<comment type="caution">
    <text evidence="2">The sequence shown here is derived from an EMBL/GenBank/DDBJ whole genome shotgun (WGS) entry which is preliminary data.</text>
</comment>
<feature type="compositionally biased region" description="Basic residues" evidence="1">
    <location>
        <begin position="1"/>
        <end position="13"/>
    </location>
</feature>
<gene>
    <name evidence="2" type="ORF">Tsubulata_016956</name>
</gene>